<proteinExistence type="predicted"/>
<dbReference type="SUPFAM" id="SSF51445">
    <property type="entry name" value="(Trans)glycosidases"/>
    <property type="match status" value="1"/>
</dbReference>
<gene>
    <name evidence="2" type="ORF">HDF17_000117</name>
</gene>
<accession>A0A7Y9TFN7</accession>
<dbReference type="Gene3D" id="3.20.20.80">
    <property type="entry name" value="Glycosidases"/>
    <property type="match status" value="1"/>
</dbReference>
<sequence length="586" mass="61346">MTSHIAQLPQWNITTRKLLHTVLAAAALCLPACSAWAQTTATVTVNATSVSAGVPPEGYGLNTYVWDSNMLSSGVASEVQASGVNSLRYPGGSDSDLFTFISGTDQTMSSGYWYSSDTFSNFMSDLALPEGGKPIITVNYGSNAAYNGPAPTSEAAAWVQYANVTNSYGIVYWEIGNETYGNGYYSGWDWETDLHDTDQTAADRVGNSALSPTAYGTNAAAFVKAMKAVDPNIKCGISINTSSYSANWDQDVFQAISSALSGTGYAPDFVIDHWYPGGTTAQILAAQAGIPAEVAHIRSDLNSYYTLGNKSAIQILVTETGPASEGGVFPFLFTADDYLTWFENGASNVDFEDLHQGYMAAPGDTGNTSGSYLTPYGPWYGVSLSSTVARPGDNMVAATSSNSLLRVHAVNRTDGKVGVVLINQDPTNATSVSVSVSNATLSSYGTQYNFGNANFSSGSYTANSGISESSISGVGDSFTVTVPAYSATAVVIPNSCTTTTITPYLQVNGGTWQNASTATVASGSTVDLGPQPTSGGSWNWAGPYGYTSTSRQINGIPFKSGANTYTATYTNSSGCISTKTFTITVS</sequence>
<reference evidence="2 3" key="1">
    <citation type="submission" date="2020-07" db="EMBL/GenBank/DDBJ databases">
        <title>Genomic Encyclopedia of Type Strains, Phase IV (KMG-V): Genome sequencing to study the core and pangenomes of soil and plant-associated prokaryotes.</title>
        <authorList>
            <person name="Whitman W."/>
        </authorList>
    </citation>
    <scope>NUCLEOTIDE SEQUENCE [LARGE SCALE GENOMIC DNA]</scope>
    <source>
        <strain evidence="2 3">X4EP2</strain>
    </source>
</reference>
<dbReference type="PANTHER" id="PTHR43576:SF3">
    <property type="entry name" value="ALPHA-L-ARABINOFURANOSIDASE C"/>
    <property type="match status" value="1"/>
</dbReference>
<comment type="caution">
    <text evidence="2">The sequence shown here is derived from an EMBL/GenBank/DDBJ whole genome shotgun (WGS) entry which is preliminary data.</text>
</comment>
<dbReference type="InterPro" id="IPR017853">
    <property type="entry name" value="GH"/>
</dbReference>
<dbReference type="EMBL" id="JACCCW010000001">
    <property type="protein sequence ID" value="NYF77830.1"/>
    <property type="molecule type" value="Genomic_DNA"/>
</dbReference>
<dbReference type="AlphaFoldDB" id="A0A7Y9TFN7"/>
<dbReference type="Proteomes" id="UP000589520">
    <property type="component" value="Unassembled WGS sequence"/>
</dbReference>
<evidence type="ECO:0008006" key="4">
    <source>
        <dbReference type="Google" id="ProtNLM"/>
    </source>
</evidence>
<name>A0A7Y9TFN7_9BACT</name>
<feature type="signal peptide" evidence="1">
    <location>
        <begin position="1"/>
        <end position="37"/>
    </location>
</feature>
<feature type="chain" id="PRO_5030906548" description="Alpha-L-arabinofuranosidase" evidence="1">
    <location>
        <begin position="38"/>
        <end position="586"/>
    </location>
</feature>
<evidence type="ECO:0000313" key="2">
    <source>
        <dbReference type="EMBL" id="NYF77830.1"/>
    </source>
</evidence>
<keyword evidence="1" id="KW-0732">Signal</keyword>
<dbReference type="InterPro" id="IPR013780">
    <property type="entry name" value="Glyco_hydro_b"/>
</dbReference>
<dbReference type="GO" id="GO:0000272">
    <property type="term" value="P:polysaccharide catabolic process"/>
    <property type="evidence" value="ECO:0007669"/>
    <property type="project" value="TreeGrafter"/>
</dbReference>
<dbReference type="RefSeq" id="WP_179486729.1">
    <property type="nucleotide sequence ID" value="NZ_JACCCW010000001.1"/>
</dbReference>
<organism evidence="2 3">
    <name type="scientific">Granulicella arctica</name>
    <dbReference type="NCBI Taxonomy" id="940613"/>
    <lineage>
        <taxon>Bacteria</taxon>
        <taxon>Pseudomonadati</taxon>
        <taxon>Acidobacteriota</taxon>
        <taxon>Terriglobia</taxon>
        <taxon>Terriglobales</taxon>
        <taxon>Acidobacteriaceae</taxon>
        <taxon>Granulicella</taxon>
    </lineage>
</organism>
<dbReference type="Gene3D" id="2.60.40.1180">
    <property type="entry name" value="Golgi alpha-mannosidase II"/>
    <property type="match status" value="1"/>
</dbReference>
<keyword evidence="3" id="KW-1185">Reference proteome</keyword>
<dbReference type="PANTHER" id="PTHR43576">
    <property type="entry name" value="ALPHA-L-ARABINOFURANOSIDASE C-RELATED"/>
    <property type="match status" value="1"/>
</dbReference>
<evidence type="ECO:0000313" key="3">
    <source>
        <dbReference type="Proteomes" id="UP000589520"/>
    </source>
</evidence>
<evidence type="ECO:0000256" key="1">
    <source>
        <dbReference type="SAM" id="SignalP"/>
    </source>
</evidence>
<protein>
    <recommendedName>
        <fullName evidence="4">Alpha-L-arabinofuranosidase</fullName>
    </recommendedName>
</protein>